<accession>A0A1W9NZV6</accession>
<dbReference type="STRING" id="1968527.B5M47_00325"/>
<dbReference type="InterPro" id="IPR052159">
    <property type="entry name" value="Competence_DNA_uptake"/>
</dbReference>
<feature type="transmembrane region" description="Helical" evidence="6">
    <location>
        <begin position="320"/>
        <end position="337"/>
    </location>
</feature>
<evidence type="ECO:0000256" key="1">
    <source>
        <dbReference type="ARBA" id="ARBA00004651"/>
    </source>
</evidence>
<feature type="domain" description="DUF4131" evidence="8">
    <location>
        <begin position="27"/>
        <end position="179"/>
    </location>
</feature>
<organism evidence="9 10">
    <name type="scientific">candidate division CPR3 bacterium 4484_211</name>
    <dbReference type="NCBI Taxonomy" id="1968527"/>
    <lineage>
        <taxon>Bacteria</taxon>
        <taxon>Bacteria division CPR3</taxon>
    </lineage>
</organism>
<dbReference type="Pfam" id="PF13567">
    <property type="entry name" value="DUF4131"/>
    <property type="match status" value="1"/>
</dbReference>
<keyword evidence="4 6" id="KW-1133">Transmembrane helix</keyword>
<evidence type="ECO:0000256" key="4">
    <source>
        <dbReference type="ARBA" id="ARBA00022989"/>
    </source>
</evidence>
<dbReference type="GO" id="GO:0005886">
    <property type="term" value="C:plasma membrane"/>
    <property type="evidence" value="ECO:0007669"/>
    <property type="project" value="UniProtKB-SubCell"/>
</dbReference>
<feature type="transmembrane region" description="Helical" evidence="6">
    <location>
        <begin position="343"/>
        <end position="360"/>
    </location>
</feature>
<evidence type="ECO:0000256" key="3">
    <source>
        <dbReference type="ARBA" id="ARBA00022692"/>
    </source>
</evidence>
<protein>
    <recommendedName>
        <fullName evidence="11">ComEC/Rec2-related protein domain-containing protein</fullName>
    </recommendedName>
</protein>
<evidence type="ECO:0000259" key="8">
    <source>
        <dbReference type="Pfam" id="PF13567"/>
    </source>
</evidence>
<dbReference type="NCBIfam" id="TIGR00360">
    <property type="entry name" value="ComEC_N-term"/>
    <property type="match status" value="1"/>
</dbReference>
<dbReference type="AlphaFoldDB" id="A0A1W9NZV6"/>
<proteinExistence type="predicted"/>
<comment type="subcellular location">
    <subcellularLocation>
        <location evidence="1">Cell membrane</location>
        <topology evidence="1">Multi-pass membrane protein</topology>
    </subcellularLocation>
</comment>
<dbReference type="EMBL" id="MZGJ01000002">
    <property type="protein sequence ID" value="OQX51542.1"/>
    <property type="molecule type" value="Genomic_DNA"/>
</dbReference>
<evidence type="ECO:0000313" key="10">
    <source>
        <dbReference type="Proteomes" id="UP000192520"/>
    </source>
</evidence>
<evidence type="ECO:0000256" key="5">
    <source>
        <dbReference type="ARBA" id="ARBA00023136"/>
    </source>
</evidence>
<evidence type="ECO:0000313" key="9">
    <source>
        <dbReference type="EMBL" id="OQX51542.1"/>
    </source>
</evidence>
<feature type="transmembrane region" description="Helical" evidence="6">
    <location>
        <begin position="457"/>
        <end position="479"/>
    </location>
</feature>
<feature type="transmembrane region" description="Helical" evidence="6">
    <location>
        <begin position="372"/>
        <end position="390"/>
    </location>
</feature>
<feature type="transmembrane region" description="Helical" evidence="6">
    <location>
        <begin position="28"/>
        <end position="44"/>
    </location>
</feature>
<dbReference type="PANTHER" id="PTHR30619:SF7">
    <property type="entry name" value="BETA-LACTAMASE DOMAIN PROTEIN"/>
    <property type="match status" value="1"/>
</dbReference>
<evidence type="ECO:0000256" key="6">
    <source>
        <dbReference type="SAM" id="Phobius"/>
    </source>
</evidence>
<gene>
    <name evidence="9" type="ORF">B5M47_00325</name>
</gene>
<evidence type="ECO:0008006" key="11">
    <source>
        <dbReference type="Google" id="ProtNLM"/>
    </source>
</evidence>
<comment type="caution">
    <text evidence="9">The sequence shown here is derived from an EMBL/GenBank/DDBJ whole genome shotgun (WGS) entry which is preliminary data.</text>
</comment>
<dbReference type="Pfam" id="PF03772">
    <property type="entry name" value="Competence"/>
    <property type="match status" value="1"/>
</dbReference>
<keyword evidence="2" id="KW-1003">Cell membrane</keyword>
<dbReference type="InterPro" id="IPR025405">
    <property type="entry name" value="DUF4131"/>
</dbReference>
<keyword evidence="3 6" id="KW-0812">Transmembrane</keyword>
<evidence type="ECO:0000256" key="2">
    <source>
        <dbReference type="ARBA" id="ARBA00022475"/>
    </source>
</evidence>
<evidence type="ECO:0000259" key="7">
    <source>
        <dbReference type="Pfam" id="PF03772"/>
    </source>
</evidence>
<feature type="transmembrane region" description="Helical" evidence="6">
    <location>
        <begin position="273"/>
        <end position="290"/>
    </location>
</feature>
<feature type="transmembrane region" description="Helical" evidence="6">
    <location>
        <begin position="402"/>
        <end position="424"/>
    </location>
</feature>
<feature type="domain" description="ComEC/Rec2-related protein" evidence="7">
    <location>
        <begin position="226"/>
        <end position="488"/>
    </location>
</feature>
<dbReference type="Proteomes" id="UP000192520">
    <property type="component" value="Unassembled WGS sequence"/>
</dbReference>
<sequence>MPPILIISLGFIAGVLFSPFFAACYNGFIFAVIIVFTVLVVWVFRCEQVVVLWGIALISFLLGVIRYCQSLPGTDSGWISFYNGRKVVLEGTVSEPPEERGKTVKAILSSLGVGILPLTGDKAVCQTKGKVLAALRGKELSLNYGDRLRLQGALREPPILEEFSYKEYLETRGVYSLMEFPAEVEIISHDRGNPILALLYSLRNEFQKRLELFFPEPHASLLAGIVLGIKRNFSSSFYEAMRATGVLHIIVASGFNISLLIDKVAPIVAGKGRLKQTVVLAILVFAYTIIAGFQPPIVRAAITGAIAYLALVTGRRKHGLLMMILSASIMLFFNPFLYRNLSFQLSFGATSALILVFPYLQGKFPFLPGEVGDALGTTLAVQLMLTPWIVYKFSSVSLVAPVVNMAVLPVIGQLMLYGLIWLGFSFLGPRTLVTFSAWFLWAVVEYFVRVVELFGGLSWAGLAGLKISIWVVMAYYLVLTWCLWKLRRKAVASSKDN</sequence>
<name>A0A1W9NZV6_UNCC3</name>
<dbReference type="InterPro" id="IPR004477">
    <property type="entry name" value="ComEC_N"/>
</dbReference>
<keyword evidence="5 6" id="KW-0472">Membrane</keyword>
<feature type="transmembrane region" description="Helical" evidence="6">
    <location>
        <begin position="50"/>
        <end position="68"/>
    </location>
</feature>
<reference evidence="10" key="1">
    <citation type="submission" date="2017-03" db="EMBL/GenBank/DDBJ databases">
        <title>Novel pathways for hydrocarbon cycling and metabolic interdependencies in hydrothermal sediment communities.</title>
        <authorList>
            <person name="Dombrowski N."/>
            <person name="Seitz K."/>
            <person name="Teske A."/>
            <person name="Baker B."/>
        </authorList>
    </citation>
    <scope>NUCLEOTIDE SEQUENCE [LARGE SCALE GENOMIC DNA]</scope>
</reference>
<feature type="transmembrane region" description="Helical" evidence="6">
    <location>
        <begin position="6"/>
        <end position="23"/>
    </location>
</feature>
<dbReference type="PANTHER" id="PTHR30619">
    <property type="entry name" value="DNA INTERNALIZATION/COMPETENCE PROTEIN COMEC/REC2"/>
    <property type="match status" value="1"/>
</dbReference>